<dbReference type="AlphaFoldDB" id="A0AAN7XTG1"/>
<comment type="caution">
    <text evidence="1">The sequence shown here is derived from an EMBL/GenBank/DDBJ whole genome shotgun (WGS) entry which is preliminary data.</text>
</comment>
<keyword evidence="2" id="KW-1185">Reference proteome</keyword>
<evidence type="ECO:0000313" key="1">
    <source>
        <dbReference type="EMBL" id="KAK5866634.1"/>
    </source>
</evidence>
<sequence length="215" mass="24615">MDYPVSEQASNIDGTPVHKIGMERQCGKVDYRLKKLGTLNAVSRSIILQKSQELRDGQIPSFRGFKAAAQAKREVELNWSKLIKAKFESGADEKQEIAQRKERKRLDMLDTLKSRGGPFTDSGEVEKFLVDESLNNNAKLQRMKLEVQFARESTTLLPKVDPIFRIQVTLPSGKRRMKTAQEFGDALMAYLGKRSDRTTLEYAKFQESLERLRKM</sequence>
<dbReference type="Proteomes" id="UP001346869">
    <property type="component" value="Unassembled WGS sequence"/>
</dbReference>
<dbReference type="EMBL" id="JAUZQC010000009">
    <property type="protein sequence ID" value="KAK5866634.1"/>
    <property type="molecule type" value="Genomic_DNA"/>
</dbReference>
<protein>
    <submittedName>
        <fullName evidence="1">Uncharacterized protein</fullName>
    </submittedName>
</protein>
<reference evidence="1 2" key="2">
    <citation type="journal article" date="2023" name="Mol. Biol. Evol.">
        <title>Genomics of Secondarily Temperate Adaptation in the Only Non-Antarctic Icefish.</title>
        <authorList>
            <person name="Rivera-Colon A.G."/>
            <person name="Rayamajhi N."/>
            <person name="Minhas B.F."/>
            <person name="Madrigal G."/>
            <person name="Bilyk K.T."/>
            <person name="Yoon V."/>
            <person name="Hune M."/>
            <person name="Gregory S."/>
            <person name="Cheng C.H.C."/>
            <person name="Catchen J.M."/>
        </authorList>
    </citation>
    <scope>NUCLEOTIDE SEQUENCE [LARGE SCALE GENOMIC DNA]</scope>
    <source>
        <strain evidence="1">JMC-PN-2008</strain>
    </source>
</reference>
<reference evidence="1 2" key="1">
    <citation type="journal article" date="2023" name="Genes (Basel)">
        <title>Chromosome-Level Genome Assembly and Circadian Gene Repertoire of the Patagonia Blennie Eleginops maclovinus-The Closest Ancestral Proxy of Antarctic Cryonotothenioids.</title>
        <authorList>
            <person name="Cheng C.C."/>
            <person name="Rivera-Colon A.G."/>
            <person name="Minhas B.F."/>
            <person name="Wilson L."/>
            <person name="Rayamajhi N."/>
            <person name="Vargas-Chacoff L."/>
            <person name="Catchen J.M."/>
        </authorList>
    </citation>
    <scope>NUCLEOTIDE SEQUENCE [LARGE SCALE GENOMIC DNA]</scope>
    <source>
        <strain evidence="1">JMC-PN-2008</strain>
    </source>
</reference>
<proteinExistence type="predicted"/>
<accession>A0AAN7XTG1</accession>
<gene>
    <name evidence="1" type="ORF">PBY51_020809</name>
</gene>
<organism evidence="1 2">
    <name type="scientific">Eleginops maclovinus</name>
    <name type="common">Patagonian blennie</name>
    <name type="synonym">Eleginus maclovinus</name>
    <dbReference type="NCBI Taxonomy" id="56733"/>
    <lineage>
        <taxon>Eukaryota</taxon>
        <taxon>Metazoa</taxon>
        <taxon>Chordata</taxon>
        <taxon>Craniata</taxon>
        <taxon>Vertebrata</taxon>
        <taxon>Euteleostomi</taxon>
        <taxon>Actinopterygii</taxon>
        <taxon>Neopterygii</taxon>
        <taxon>Teleostei</taxon>
        <taxon>Neoteleostei</taxon>
        <taxon>Acanthomorphata</taxon>
        <taxon>Eupercaria</taxon>
        <taxon>Perciformes</taxon>
        <taxon>Notothenioidei</taxon>
        <taxon>Eleginopidae</taxon>
        <taxon>Eleginops</taxon>
    </lineage>
</organism>
<name>A0AAN7XTG1_ELEMC</name>
<evidence type="ECO:0000313" key="2">
    <source>
        <dbReference type="Proteomes" id="UP001346869"/>
    </source>
</evidence>